<proteinExistence type="predicted"/>
<organism evidence="1 2">
    <name type="scientific">Empedobacter falsenii</name>
    <dbReference type="NCBI Taxonomy" id="343874"/>
    <lineage>
        <taxon>Bacteria</taxon>
        <taxon>Pseudomonadati</taxon>
        <taxon>Bacteroidota</taxon>
        <taxon>Flavobacteriia</taxon>
        <taxon>Flavobacteriales</taxon>
        <taxon>Weeksellaceae</taxon>
        <taxon>Empedobacter</taxon>
    </lineage>
</organism>
<dbReference type="RefSeq" id="WP_125350099.1">
    <property type="nucleotide sequence ID" value="NZ_RHPN01000021.1"/>
</dbReference>
<evidence type="ECO:0000313" key="1">
    <source>
        <dbReference type="EMBL" id="RRT90078.1"/>
    </source>
</evidence>
<accession>A0A427BKN1</accession>
<comment type="caution">
    <text evidence="1">The sequence shown here is derived from an EMBL/GenBank/DDBJ whole genome shotgun (WGS) entry which is preliminary data.</text>
</comment>
<dbReference type="EMBL" id="RHPO01000021">
    <property type="protein sequence ID" value="RRT90078.1"/>
    <property type="molecule type" value="Genomic_DNA"/>
</dbReference>
<protein>
    <submittedName>
        <fullName evidence="1">Uncharacterized protein</fullName>
    </submittedName>
</protein>
<sequence length="163" mass="19273">MVKQLTLEVQTKIISQFLNLLLFDDINSPKFEKVDGFKLKELSKSYKIRVLKTSNGFTSFIDDTIIKYLSSLDENDKYFLYLMIISTAYASSDIILPKDSNLKKTHFDILDSLDKNQRNLNIDLFFRKIISINGGIPIYDSKYTEKRWYEKTIDKQLDEYYNY</sequence>
<gene>
    <name evidence="1" type="ORF">EGI89_10085</name>
</gene>
<name>A0A427BKN1_9FLAO</name>
<dbReference type="AlphaFoldDB" id="A0A427BKN1"/>
<reference evidence="1 2" key="1">
    <citation type="submission" date="2018-10" db="EMBL/GenBank/DDBJ databases">
        <title>Transmission dynamics of multidrug resistant bacteria on intensive care unit surfaces.</title>
        <authorList>
            <person name="D'Souza A.W."/>
            <person name="Potter R.F."/>
            <person name="Wallace M."/>
            <person name="Shupe A."/>
            <person name="Patel S."/>
            <person name="Sun S."/>
            <person name="Gul D."/>
            <person name="Kwon J.H."/>
            <person name="Andleeb S."/>
            <person name="Burnham C.-A.D."/>
            <person name="Dantas G."/>
        </authorList>
    </citation>
    <scope>NUCLEOTIDE SEQUENCE [LARGE SCALE GENOMIC DNA]</scope>
    <source>
        <strain evidence="1 2">WF_348</strain>
    </source>
</reference>
<evidence type="ECO:0000313" key="2">
    <source>
        <dbReference type="Proteomes" id="UP000267844"/>
    </source>
</evidence>
<dbReference type="Proteomes" id="UP000267844">
    <property type="component" value="Unassembled WGS sequence"/>
</dbReference>